<dbReference type="Proteomes" id="UP000326881">
    <property type="component" value="Chromosome"/>
</dbReference>
<dbReference type="AlphaFoldDB" id="A0A5Q0C7K6"/>
<sequence>MKTLLNEKYEFIALSQKIFGRQEDFSDWGPVLGMSGQVAMDHAPHSTLTIEQREGSYLRKLAPNIDTITDTTKVLVFQITLDRKLVATYSERARELIIAQIKADDRYKRINVAQAVRRSKGTMFHGELIRDFELKAYTILVAAHLADPLGVSTHRVVSHNGPDTATSGGFKMGLGPRASFASDVAMRKLSPRTVFDFLLAKPKEIAEEPKSQFMKGLSYISQSFRSSQNPLVAFMWSLASIEAMLSTTSDKANSGALELRLRALLDENHDQIVGKFRELYKYRNALLHGNVSLPFSFDSRNLFGFNGVKHSNTAPYDIAAFTYALSLKILQRFVELGRYDVTYDVSVSKG</sequence>
<dbReference type="EMBL" id="CP043498">
    <property type="protein sequence ID" value="QFY61936.1"/>
    <property type="molecule type" value="Genomic_DNA"/>
</dbReference>
<organism evidence="1 2">
    <name type="scientific">Rhizobium grahamii</name>
    <dbReference type="NCBI Taxonomy" id="1120045"/>
    <lineage>
        <taxon>Bacteria</taxon>
        <taxon>Pseudomonadati</taxon>
        <taxon>Pseudomonadota</taxon>
        <taxon>Alphaproteobacteria</taxon>
        <taxon>Hyphomicrobiales</taxon>
        <taxon>Rhizobiaceae</taxon>
        <taxon>Rhizobium/Agrobacterium group</taxon>
        <taxon>Rhizobium</taxon>
    </lineage>
</organism>
<reference evidence="1 2" key="1">
    <citation type="submission" date="2019-08" db="EMBL/GenBank/DDBJ databases">
        <title>Prosopis cineraria nodule microbiome.</title>
        <authorList>
            <person name="Ali R."/>
            <person name="Chaluvadi S.R."/>
            <person name="Wang X."/>
        </authorList>
    </citation>
    <scope>NUCLEOTIDE SEQUENCE [LARGE SCALE GENOMIC DNA]</scope>
    <source>
        <strain evidence="1 2">BG7</strain>
    </source>
</reference>
<evidence type="ECO:0000313" key="2">
    <source>
        <dbReference type="Proteomes" id="UP000326881"/>
    </source>
</evidence>
<dbReference type="KEGG" id="rgr:FZ934_16960"/>
<evidence type="ECO:0008006" key="3">
    <source>
        <dbReference type="Google" id="ProtNLM"/>
    </source>
</evidence>
<proteinExistence type="predicted"/>
<keyword evidence="2" id="KW-1185">Reference proteome</keyword>
<evidence type="ECO:0000313" key="1">
    <source>
        <dbReference type="EMBL" id="QFY61936.1"/>
    </source>
</evidence>
<dbReference type="RefSeq" id="WP_153272000.1">
    <property type="nucleotide sequence ID" value="NZ_CP043498.1"/>
</dbReference>
<name>A0A5Q0C7K6_9HYPH</name>
<gene>
    <name evidence="1" type="ORF">FZ934_16960</name>
</gene>
<accession>A0A5Q0C7K6</accession>
<protein>
    <recommendedName>
        <fullName evidence="3">Apea-like HEPN domain-containing protein</fullName>
    </recommendedName>
</protein>